<dbReference type="EMBL" id="JAPWGY010000008">
    <property type="protein sequence ID" value="MCZ4282482.1"/>
    <property type="molecule type" value="Genomic_DNA"/>
</dbReference>
<evidence type="ECO:0000313" key="2">
    <source>
        <dbReference type="Proteomes" id="UP001069802"/>
    </source>
</evidence>
<name>A0ABT4LN22_9PROT</name>
<sequence length="216" mass="24706">MTMISEALAKIDVKAGYIRRPWKRCLALLENNEIDAVFPSIYLKEREALGQYPFDSNASSETGADAAPDFDRRLLRVSYMLFARSDTVLMWDGTAFNNVEMSIGAPLGYVVVKRLKEDFGLEANTVHSPEKGLSLVAEGHLAAYIIERNIGRELLARSGLVNEIVELKPAFAEYDWYMMISHKFYSENREFSEEIWSEIATYRRQSIEDLFENTPE</sequence>
<comment type="caution">
    <text evidence="1">The sequence shown here is derived from an EMBL/GenBank/DDBJ whole genome shotgun (WGS) entry which is preliminary data.</text>
</comment>
<protein>
    <recommendedName>
        <fullName evidence="3">Solute-binding protein family 3/N-terminal domain-containing protein</fullName>
    </recommendedName>
</protein>
<dbReference type="RefSeq" id="WP_269424627.1">
    <property type="nucleotide sequence ID" value="NZ_JAPWGY010000008.1"/>
</dbReference>
<accession>A0ABT4LN22</accession>
<evidence type="ECO:0008006" key="3">
    <source>
        <dbReference type="Google" id="ProtNLM"/>
    </source>
</evidence>
<organism evidence="1 2">
    <name type="scientific">Kiloniella laminariae</name>
    <dbReference type="NCBI Taxonomy" id="454162"/>
    <lineage>
        <taxon>Bacteria</taxon>
        <taxon>Pseudomonadati</taxon>
        <taxon>Pseudomonadota</taxon>
        <taxon>Alphaproteobacteria</taxon>
        <taxon>Rhodospirillales</taxon>
        <taxon>Kiloniellaceae</taxon>
        <taxon>Kiloniella</taxon>
    </lineage>
</organism>
<dbReference type="SUPFAM" id="SSF53850">
    <property type="entry name" value="Periplasmic binding protein-like II"/>
    <property type="match status" value="1"/>
</dbReference>
<proteinExistence type="predicted"/>
<reference evidence="1" key="1">
    <citation type="submission" date="2022-12" db="EMBL/GenBank/DDBJ databases">
        <title>Bacterial isolates from different developmental stages of Nematostella vectensis.</title>
        <authorList>
            <person name="Fraune S."/>
        </authorList>
    </citation>
    <scope>NUCLEOTIDE SEQUENCE</scope>
    <source>
        <strain evidence="1">G21630-S1</strain>
    </source>
</reference>
<evidence type="ECO:0000313" key="1">
    <source>
        <dbReference type="EMBL" id="MCZ4282482.1"/>
    </source>
</evidence>
<keyword evidence="2" id="KW-1185">Reference proteome</keyword>
<gene>
    <name evidence="1" type="ORF">O4H49_16970</name>
</gene>
<dbReference type="Proteomes" id="UP001069802">
    <property type="component" value="Unassembled WGS sequence"/>
</dbReference>